<evidence type="ECO:0000259" key="4">
    <source>
        <dbReference type="PROSITE" id="PS50887"/>
    </source>
</evidence>
<dbReference type="NCBIfam" id="TIGR00229">
    <property type="entry name" value="sensory_box"/>
    <property type="match status" value="1"/>
</dbReference>
<dbReference type="InterPro" id="IPR035965">
    <property type="entry name" value="PAS-like_dom_sf"/>
</dbReference>
<organism evidence="5 6">
    <name type="scientific">Shewanella electrica</name>
    <dbReference type="NCBI Taxonomy" id="515560"/>
    <lineage>
        <taxon>Bacteria</taxon>
        <taxon>Pseudomonadati</taxon>
        <taxon>Pseudomonadota</taxon>
        <taxon>Gammaproteobacteria</taxon>
        <taxon>Alteromonadales</taxon>
        <taxon>Shewanellaceae</taxon>
        <taxon>Shewanella</taxon>
    </lineage>
</organism>
<evidence type="ECO:0000313" key="5">
    <source>
        <dbReference type="EMBL" id="MCS4557208.1"/>
    </source>
</evidence>
<dbReference type="RefSeq" id="WP_238896691.1">
    <property type="nucleotide sequence ID" value="NZ_JAKOGG010000008.1"/>
</dbReference>
<feature type="domain" description="PAS" evidence="2">
    <location>
        <begin position="206"/>
        <end position="278"/>
    </location>
</feature>
<dbReference type="PROSITE" id="PS50883">
    <property type="entry name" value="EAL"/>
    <property type="match status" value="1"/>
</dbReference>
<dbReference type="SMART" id="SM00052">
    <property type="entry name" value="EAL"/>
    <property type="match status" value="1"/>
</dbReference>
<dbReference type="Pfam" id="PF00563">
    <property type="entry name" value="EAL"/>
    <property type="match status" value="1"/>
</dbReference>
<sequence>MALEHTADAINKATISQDERRTGDELRYLAANENVISIAFIDSNNTIRYANHSLWLNTFAQDVFDQYSPAVAQAVSQSAAPSYQADTERDLLLIYFPIALYNPQSDADISTVFVEYDLFPQVSAATSTFNHLFIAVAVISSLLFLGIALLIYRLCINPLSLLKQRLAQRHLVPEPQWPIEFYQQLDADIQALYLHTDRLLERIKENEQRWLFAVDGNNNGLWDWDMVTGEVFLSDRWQEIVGYAPGELTPEFATWRKLLHPEDLPTSLALLQDYLDGKADEYVSLHRLLHKSGDYVWVRSRGMVVAWNALGRPTRLVGIQTDVSNDIENQHTLAFLASHDPLTHLPNREHLINGLQRLCAANEQQLSFSALFVIDLDNFKVINDALGHKSGDSLLLQVSKRLADATSPHLLARMGADEFALVVENIADNHDAATKSVFAIAGDIRQSISQSLVINGHKLNVSASVGVHLIKPRETTTSGELLRCADMAMFDAKERGRDNCVIYSPEMERQVSTQLIIQNDLRDAIDKRQLEIYYQPIVDEYGVLAGAEALLRWRHPMFGFISPAEFIPVAERSGLIDNLTRWLIKDVCEFLVINADKQLPKISLNISARQFNDVDFVERLLSEIKGRQLVASAFELELTEHLFLTDISLVKTRFNELRQAGFSIAIDDFGTGYSSLSYLQHLPLSRLKIDASFVRNIGENDRGNAIVNAIIEMGHALKLDVVAEGVETPAQHAYLKAHGCDWFQGYLWSKPLPAAEFARLLPRAGEVRQLRSTAEPVHY</sequence>
<name>A0ABT2FLK9_9GAMM</name>
<keyword evidence="1" id="KW-1133">Transmembrane helix</keyword>
<reference evidence="6" key="1">
    <citation type="submission" date="2023-07" db="EMBL/GenBank/DDBJ databases">
        <title>Shewanella mangrovi sp. nov., an acetaldehyde- degrading bacterium isolated from mangrove sediment.</title>
        <authorList>
            <person name="Liu Y."/>
        </authorList>
    </citation>
    <scope>NUCLEOTIDE SEQUENCE [LARGE SCALE GENOMIC DNA]</scope>
    <source>
        <strain evidence="6">C32</strain>
    </source>
</reference>
<feature type="domain" description="EAL" evidence="3">
    <location>
        <begin position="514"/>
        <end position="765"/>
    </location>
</feature>
<feature type="transmembrane region" description="Helical" evidence="1">
    <location>
        <begin position="132"/>
        <end position="155"/>
    </location>
</feature>
<protein>
    <submittedName>
        <fullName evidence="5">EAL domain-containing protein</fullName>
    </submittedName>
</protein>
<dbReference type="PANTHER" id="PTHR44757">
    <property type="entry name" value="DIGUANYLATE CYCLASE DGCP"/>
    <property type="match status" value="1"/>
</dbReference>
<dbReference type="EMBL" id="JAKOGG010000008">
    <property type="protein sequence ID" value="MCS4557208.1"/>
    <property type="molecule type" value="Genomic_DNA"/>
</dbReference>
<dbReference type="CDD" id="cd01949">
    <property type="entry name" value="GGDEF"/>
    <property type="match status" value="1"/>
</dbReference>
<keyword evidence="1" id="KW-0812">Transmembrane</keyword>
<dbReference type="InterPro" id="IPR000160">
    <property type="entry name" value="GGDEF_dom"/>
</dbReference>
<proteinExistence type="predicted"/>
<keyword evidence="6" id="KW-1185">Reference proteome</keyword>
<dbReference type="SUPFAM" id="SSF141868">
    <property type="entry name" value="EAL domain-like"/>
    <property type="match status" value="1"/>
</dbReference>
<dbReference type="InterPro" id="IPR001633">
    <property type="entry name" value="EAL_dom"/>
</dbReference>
<dbReference type="PROSITE" id="PS50112">
    <property type="entry name" value="PAS"/>
    <property type="match status" value="1"/>
</dbReference>
<dbReference type="SMART" id="SM00091">
    <property type="entry name" value="PAS"/>
    <property type="match status" value="1"/>
</dbReference>
<accession>A0ABT2FLK9</accession>
<dbReference type="InterPro" id="IPR043128">
    <property type="entry name" value="Rev_trsase/Diguanyl_cyclase"/>
</dbReference>
<dbReference type="InterPro" id="IPR013655">
    <property type="entry name" value="PAS_fold_3"/>
</dbReference>
<evidence type="ECO:0000259" key="3">
    <source>
        <dbReference type="PROSITE" id="PS50883"/>
    </source>
</evidence>
<dbReference type="Gene3D" id="3.30.70.270">
    <property type="match status" value="1"/>
</dbReference>
<gene>
    <name evidence="5" type="ORF">L9G74_12210</name>
</gene>
<dbReference type="PROSITE" id="PS50887">
    <property type="entry name" value="GGDEF"/>
    <property type="match status" value="1"/>
</dbReference>
<dbReference type="Pfam" id="PF00990">
    <property type="entry name" value="GGDEF"/>
    <property type="match status" value="1"/>
</dbReference>
<dbReference type="Gene3D" id="3.20.20.450">
    <property type="entry name" value="EAL domain"/>
    <property type="match status" value="1"/>
</dbReference>
<evidence type="ECO:0000256" key="1">
    <source>
        <dbReference type="SAM" id="Phobius"/>
    </source>
</evidence>
<evidence type="ECO:0000259" key="2">
    <source>
        <dbReference type="PROSITE" id="PS50112"/>
    </source>
</evidence>
<dbReference type="InterPro" id="IPR052155">
    <property type="entry name" value="Biofilm_reg_signaling"/>
</dbReference>
<keyword evidence="1" id="KW-0472">Membrane</keyword>
<dbReference type="InterPro" id="IPR001610">
    <property type="entry name" value="PAC"/>
</dbReference>
<dbReference type="NCBIfam" id="TIGR00254">
    <property type="entry name" value="GGDEF"/>
    <property type="match status" value="1"/>
</dbReference>
<dbReference type="Gene3D" id="3.30.450.20">
    <property type="entry name" value="PAS domain"/>
    <property type="match status" value="1"/>
</dbReference>
<dbReference type="InterPro" id="IPR029787">
    <property type="entry name" value="Nucleotide_cyclase"/>
</dbReference>
<dbReference type="Proteomes" id="UP001201549">
    <property type="component" value="Unassembled WGS sequence"/>
</dbReference>
<dbReference type="InterPro" id="IPR035919">
    <property type="entry name" value="EAL_sf"/>
</dbReference>
<dbReference type="CDD" id="cd01948">
    <property type="entry name" value="EAL"/>
    <property type="match status" value="1"/>
</dbReference>
<dbReference type="SUPFAM" id="SSF55073">
    <property type="entry name" value="Nucleotide cyclase"/>
    <property type="match status" value="1"/>
</dbReference>
<comment type="caution">
    <text evidence="5">The sequence shown here is derived from an EMBL/GenBank/DDBJ whole genome shotgun (WGS) entry which is preliminary data.</text>
</comment>
<feature type="domain" description="GGDEF" evidence="4">
    <location>
        <begin position="367"/>
        <end position="505"/>
    </location>
</feature>
<evidence type="ECO:0000313" key="6">
    <source>
        <dbReference type="Proteomes" id="UP001201549"/>
    </source>
</evidence>
<dbReference type="SMART" id="SM00086">
    <property type="entry name" value="PAC"/>
    <property type="match status" value="1"/>
</dbReference>
<dbReference type="Pfam" id="PF08447">
    <property type="entry name" value="PAS_3"/>
    <property type="match status" value="1"/>
</dbReference>
<dbReference type="SUPFAM" id="SSF55785">
    <property type="entry name" value="PYP-like sensor domain (PAS domain)"/>
    <property type="match status" value="1"/>
</dbReference>
<dbReference type="InterPro" id="IPR000014">
    <property type="entry name" value="PAS"/>
</dbReference>
<dbReference type="PANTHER" id="PTHR44757:SF2">
    <property type="entry name" value="BIOFILM ARCHITECTURE MAINTENANCE PROTEIN MBAA"/>
    <property type="match status" value="1"/>
</dbReference>
<dbReference type="SMART" id="SM00267">
    <property type="entry name" value="GGDEF"/>
    <property type="match status" value="1"/>
</dbReference>
<dbReference type="CDD" id="cd00130">
    <property type="entry name" value="PAS"/>
    <property type="match status" value="1"/>
</dbReference>